<sequence>MSVFRKENTVLRAKVPSKSVSVIPNAVDSCLFYPDVSKRDPKKITIVTMSRLVYRKGIDLLAGVIPAICAAYPCVQFLIGGDGPKRIVVEEVREKFCMQERVTMLGAVEQGKAVRDVLVRGDIFLNTSLTEAFCMAIVEAASCGLQVVSTRVGGIPEVLPSDLIWLSDPTVDGLVAAVSSAIDAKLNDKAAPPNVAHATVASMYQWDDVVERTEIVYNIVIQDQFPLTFSERFQRHLRSGPYAGKFLAGLVLICEVLLWIIDWFCPRESIDMAVDWQGESCQRKNQEQNGGGDVEKLENSAT</sequence>
<dbReference type="OrthoDB" id="734129at2759"/>
<feature type="region of interest" description="Disordered" evidence="1">
    <location>
        <begin position="283"/>
        <end position="302"/>
    </location>
</feature>
<protein>
    <recommendedName>
        <fullName evidence="4">Glycosyl transferase family 1 domain-containing protein</fullName>
    </recommendedName>
</protein>
<dbReference type="GO" id="GO:0006506">
    <property type="term" value="P:GPI anchor biosynthetic process"/>
    <property type="evidence" value="ECO:0007669"/>
    <property type="project" value="TreeGrafter"/>
</dbReference>
<dbReference type="EMBL" id="OA882234">
    <property type="protein sequence ID" value="CAD7274029.1"/>
    <property type="molecule type" value="Genomic_DNA"/>
</dbReference>
<organism evidence="2">
    <name type="scientific">Notodromas monacha</name>
    <dbReference type="NCBI Taxonomy" id="399045"/>
    <lineage>
        <taxon>Eukaryota</taxon>
        <taxon>Metazoa</taxon>
        <taxon>Ecdysozoa</taxon>
        <taxon>Arthropoda</taxon>
        <taxon>Crustacea</taxon>
        <taxon>Oligostraca</taxon>
        <taxon>Ostracoda</taxon>
        <taxon>Podocopa</taxon>
        <taxon>Podocopida</taxon>
        <taxon>Cypridocopina</taxon>
        <taxon>Cypridoidea</taxon>
        <taxon>Cyprididae</taxon>
        <taxon>Notodromas</taxon>
    </lineage>
</organism>
<evidence type="ECO:0000256" key="1">
    <source>
        <dbReference type="SAM" id="MobiDB-lite"/>
    </source>
</evidence>
<name>A0A7R9G9E5_9CRUS</name>
<dbReference type="PANTHER" id="PTHR45871:SF1">
    <property type="entry name" value="PHOSPHATIDYLINOSITOL N-ACETYLGLUCOSAMINYLTRANSFERASE SUBUNIT A"/>
    <property type="match status" value="1"/>
</dbReference>
<dbReference type="AlphaFoldDB" id="A0A7R9G9E5"/>
<evidence type="ECO:0000313" key="3">
    <source>
        <dbReference type="Proteomes" id="UP000678499"/>
    </source>
</evidence>
<dbReference type="EMBL" id="CAJPEX010000197">
    <property type="protein sequence ID" value="CAG0914181.1"/>
    <property type="molecule type" value="Genomic_DNA"/>
</dbReference>
<dbReference type="Proteomes" id="UP000678499">
    <property type="component" value="Unassembled WGS sequence"/>
</dbReference>
<feature type="compositionally biased region" description="Basic and acidic residues" evidence="1">
    <location>
        <begin position="293"/>
        <end position="302"/>
    </location>
</feature>
<dbReference type="PANTHER" id="PTHR45871">
    <property type="entry name" value="N-ACETYLGLUCOSAMINYL-PHOSPHATIDYLINOSITOL BIOSYNTHETIC PROTEIN"/>
    <property type="match status" value="1"/>
</dbReference>
<dbReference type="GO" id="GO:0000506">
    <property type="term" value="C:glycosylphosphatidylinositol-N-acetylglucosaminyltransferase (GPI-GnT) complex"/>
    <property type="evidence" value="ECO:0007669"/>
    <property type="project" value="TreeGrafter"/>
</dbReference>
<proteinExistence type="predicted"/>
<evidence type="ECO:0008006" key="4">
    <source>
        <dbReference type="Google" id="ProtNLM"/>
    </source>
</evidence>
<accession>A0A7R9G9E5</accession>
<gene>
    <name evidence="2" type="ORF">NMOB1V02_LOCUS1887</name>
</gene>
<dbReference type="Pfam" id="PF13692">
    <property type="entry name" value="Glyco_trans_1_4"/>
    <property type="match status" value="1"/>
</dbReference>
<reference evidence="2" key="1">
    <citation type="submission" date="2020-11" db="EMBL/GenBank/DDBJ databases">
        <authorList>
            <person name="Tran Van P."/>
        </authorList>
    </citation>
    <scope>NUCLEOTIDE SEQUENCE</scope>
</reference>
<dbReference type="GO" id="GO:0017176">
    <property type="term" value="F:phosphatidylinositol N-acetylglucosaminyltransferase activity"/>
    <property type="evidence" value="ECO:0007669"/>
    <property type="project" value="TreeGrafter"/>
</dbReference>
<keyword evidence="3" id="KW-1185">Reference proteome</keyword>
<dbReference type="Gene3D" id="3.40.50.2000">
    <property type="entry name" value="Glycogen Phosphorylase B"/>
    <property type="match status" value="2"/>
</dbReference>
<dbReference type="SUPFAM" id="SSF53756">
    <property type="entry name" value="UDP-Glycosyltransferase/glycogen phosphorylase"/>
    <property type="match status" value="1"/>
</dbReference>
<evidence type="ECO:0000313" key="2">
    <source>
        <dbReference type="EMBL" id="CAD7274029.1"/>
    </source>
</evidence>